<name>A0A4Y8RNC3_9HYPH</name>
<evidence type="ECO:0000256" key="1">
    <source>
        <dbReference type="SAM" id="MobiDB-lite"/>
    </source>
</evidence>
<proteinExistence type="predicted"/>
<dbReference type="Proteomes" id="UP000298179">
    <property type="component" value="Unassembled WGS sequence"/>
</dbReference>
<feature type="compositionally biased region" description="Basic residues" evidence="1">
    <location>
        <begin position="159"/>
        <end position="178"/>
    </location>
</feature>
<gene>
    <name evidence="2" type="ORF">E3C22_05415</name>
</gene>
<comment type="caution">
    <text evidence="2">The sequence shown here is derived from an EMBL/GenBank/DDBJ whole genome shotgun (WGS) entry which is preliminary data.</text>
</comment>
<accession>A0A4Y8RNC3</accession>
<dbReference type="Gene3D" id="3.40.50.2000">
    <property type="entry name" value="Glycogen Phosphorylase B"/>
    <property type="match status" value="2"/>
</dbReference>
<dbReference type="AlphaFoldDB" id="A0A4Y8RNC3"/>
<reference evidence="2 3" key="1">
    <citation type="submission" date="2019-03" db="EMBL/GenBank/DDBJ databases">
        <title>Jiella endophytica sp. nov., a novel endophytic bacterium isolated from root of Ficus microcarpa Linn. f.</title>
        <authorList>
            <person name="Tuo L."/>
        </authorList>
    </citation>
    <scope>NUCLEOTIDE SEQUENCE [LARGE SCALE GENOMIC DNA]</scope>
    <source>
        <strain evidence="2 3">CBS5Q-3</strain>
    </source>
</reference>
<sequence>MAEALGHPGKALADPRLRAGADGSRSHLRHPCPDRHQQCRPHRPGDGLRQGRPHRACQEEVLGRASPHRHPASPVDPHRSDPRPAAAPDRQALRPYRQGQAPAPARPRTGGAGGQRRLAGCDRRPRQGDQRRRHGLLRAAARRAGDRPLRHFAFQGRAFLRRARPPAPAGRRRPRRPHRPCERPKACDQRSRPRRRIGHPPVERSVTPPDAQPRFHVWTVSETKAGTLTQCLGVARFIDPEPHVITVRKEFRWLKPTISHFRDLLTRRQPDVIISCGGKALSHTMLIARLCRKRPLTVHLAGPQPAYEDRYDLAFVSRHDWTPEREKKPHLHPVIGVPHRVDPEEMAERRPSARARLAPGNARIATILVGGPNKAYLYDEATIDRLVAAIRDLAAGGWTVLVSTSRRSPASLQERLAAIGDEKIVIWDRKGDNPFRDYLAAADALIVTKDSVTMLCEALATGKPVYAFDLAHRPANPHLDKFERYHADMSETLGLTRRFAGSLEPYDYTPPEEAKRIAAMVTQRLTERAAGREKRP</sequence>
<dbReference type="OrthoDB" id="272235at2"/>
<dbReference type="EMBL" id="SOZD01000002">
    <property type="protein sequence ID" value="TFF24836.1"/>
    <property type="molecule type" value="Genomic_DNA"/>
</dbReference>
<evidence type="ECO:0008006" key="4">
    <source>
        <dbReference type="Google" id="ProtNLM"/>
    </source>
</evidence>
<dbReference type="PANTHER" id="PTHR33986:SF15">
    <property type="entry name" value="MITOCHONDRIAL FISSION PROTEIN ELM1"/>
    <property type="match status" value="1"/>
</dbReference>
<organism evidence="2 3">
    <name type="scientific">Jiella endophytica</name>
    <dbReference type="NCBI Taxonomy" id="2558362"/>
    <lineage>
        <taxon>Bacteria</taxon>
        <taxon>Pseudomonadati</taxon>
        <taxon>Pseudomonadota</taxon>
        <taxon>Alphaproteobacteria</taxon>
        <taxon>Hyphomicrobiales</taxon>
        <taxon>Aurantimonadaceae</taxon>
        <taxon>Jiella</taxon>
    </lineage>
</organism>
<evidence type="ECO:0000313" key="3">
    <source>
        <dbReference type="Proteomes" id="UP000298179"/>
    </source>
</evidence>
<feature type="compositionally biased region" description="Low complexity" evidence="1">
    <location>
        <begin position="83"/>
        <end position="109"/>
    </location>
</feature>
<feature type="compositionally biased region" description="Basic and acidic residues" evidence="1">
    <location>
        <begin position="179"/>
        <end position="191"/>
    </location>
</feature>
<dbReference type="InterPro" id="IPR009367">
    <property type="entry name" value="Elm1-like"/>
</dbReference>
<dbReference type="PANTHER" id="PTHR33986">
    <property type="entry name" value="OS02G0535700 PROTEIN"/>
    <property type="match status" value="1"/>
</dbReference>
<feature type="compositionally biased region" description="Basic and acidic residues" evidence="1">
    <location>
        <begin position="119"/>
        <end position="130"/>
    </location>
</feature>
<evidence type="ECO:0000313" key="2">
    <source>
        <dbReference type="EMBL" id="TFF24836.1"/>
    </source>
</evidence>
<protein>
    <recommendedName>
        <fullName evidence="4">Nucleoside-diphosphate sugar epimerase</fullName>
    </recommendedName>
</protein>
<feature type="region of interest" description="Disordered" evidence="1">
    <location>
        <begin position="1"/>
        <end position="210"/>
    </location>
</feature>
<dbReference type="SUPFAM" id="SSF53756">
    <property type="entry name" value="UDP-Glycosyltransferase/glycogen phosphorylase"/>
    <property type="match status" value="1"/>
</dbReference>
<dbReference type="Pfam" id="PF06258">
    <property type="entry name" value="Mito_fiss_Elm1"/>
    <property type="match status" value="1"/>
</dbReference>
<keyword evidence="3" id="KW-1185">Reference proteome</keyword>